<reference evidence="1 2" key="1">
    <citation type="submission" date="2018-05" db="EMBL/GenBank/DDBJ databases">
        <title>Genomic Encyclopedia of Type Strains, Phase IV (KMG-IV): sequencing the most valuable type-strain genomes for metagenomic binning, comparative biology and taxonomic classification.</title>
        <authorList>
            <person name="Goeker M."/>
        </authorList>
    </citation>
    <scope>NUCLEOTIDE SEQUENCE [LARGE SCALE GENOMIC DNA]</scope>
    <source>
        <strain evidence="1 2">DSM 566</strain>
    </source>
</reference>
<accession>A0A318H6H7</accession>
<comment type="caution">
    <text evidence="1">The sequence shown here is derived from an EMBL/GenBank/DDBJ whole genome shotgun (WGS) entry which is preliminary data.</text>
</comment>
<dbReference type="EMBL" id="QJJS01000001">
    <property type="protein sequence ID" value="PXW99321.1"/>
    <property type="molecule type" value="Genomic_DNA"/>
</dbReference>
<proteinExistence type="predicted"/>
<dbReference type="AlphaFoldDB" id="A0A318H6H7"/>
<protein>
    <submittedName>
        <fullName evidence="1">Heterotetrameric sarcosine oxidase gamma subunit</fullName>
    </submittedName>
</protein>
<dbReference type="Gene3D" id="3.30.1360.120">
    <property type="entry name" value="Probable tRNA modification gtpase trme, domain 1"/>
    <property type="match status" value="1"/>
</dbReference>
<dbReference type="OrthoDB" id="9814782at2"/>
<name>A0A318H6H7_9BURK</name>
<dbReference type="Gene3D" id="3.30.70.1520">
    <property type="entry name" value="Heterotetrameric sarcosine oxidase"/>
    <property type="match status" value="1"/>
</dbReference>
<sequence length="223" mass="23894">MSDHRIPDAGLARLRTPLHAFDLPAQARTPTAKDGVVVSELPHLAYVILRGRADDAAFMDGVASVLGASLPTQPASLVQTPGGVVQWVSPDEWWVIAPRAGRDALVAKLTAALQGVFAQVVDNSGGHTAMRVTGPAHMLLLRHLGPYDFESLPVGKAVSTVMAKAVVSVCRTDDKGVVLLFRRSFADYFWRLLRRTAAPYGLCVTQPGSNADPLFTPLLAARH</sequence>
<dbReference type="RefSeq" id="WP_110398903.1">
    <property type="nucleotide sequence ID" value="NZ_QJJS01000001.1"/>
</dbReference>
<evidence type="ECO:0000313" key="1">
    <source>
        <dbReference type="EMBL" id="PXW99321.1"/>
    </source>
</evidence>
<evidence type="ECO:0000313" key="2">
    <source>
        <dbReference type="Proteomes" id="UP000247811"/>
    </source>
</evidence>
<dbReference type="InterPro" id="IPR007375">
    <property type="entry name" value="SoxG"/>
</dbReference>
<dbReference type="SUPFAM" id="SSF103025">
    <property type="entry name" value="Folate-binding domain"/>
    <property type="match status" value="1"/>
</dbReference>
<organism evidence="1 2">
    <name type="scientific">Sphaerotilus hippei</name>
    <dbReference type="NCBI Taxonomy" id="744406"/>
    <lineage>
        <taxon>Bacteria</taxon>
        <taxon>Pseudomonadati</taxon>
        <taxon>Pseudomonadota</taxon>
        <taxon>Betaproteobacteria</taxon>
        <taxon>Burkholderiales</taxon>
        <taxon>Sphaerotilaceae</taxon>
        <taxon>Sphaerotilus</taxon>
    </lineage>
</organism>
<keyword evidence="2" id="KW-1185">Reference proteome</keyword>
<gene>
    <name evidence="1" type="ORF">C7444_101151</name>
</gene>
<dbReference type="InterPro" id="IPR027266">
    <property type="entry name" value="TrmE/GcvT-like"/>
</dbReference>
<dbReference type="Proteomes" id="UP000247811">
    <property type="component" value="Unassembled WGS sequence"/>
</dbReference>
<dbReference type="Pfam" id="PF04268">
    <property type="entry name" value="SoxG"/>
    <property type="match status" value="1"/>
</dbReference>